<keyword evidence="6" id="KW-0418">Kinase</keyword>
<dbReference type="GO" id="GO:0000155">
    <property type="term" value="F:phosphorelay sensor kinase activity"/>
    <property type="evidence" value="ECO:0007669"/>
    <property type="project" value="InterPro"/>
</dbReference>
<dbReference type="SMART" id="SM00388">
    <property type="entry name" value="HisKA"/>
    <property type="match status" value="1"/>
</dbReference>
<keyword evidence="3" id="KW-0597">Phosphoprotein</keyword>
<dbReference type="PANTHER" id="PTHR43065:SF42">
    <property type="entry name" value="TWO-COMPONENT SENSOR PPRA"/>
    <property type="match status" value="1"/>
</dbReference>
<evidence type="ECO:0000313" key="6">
    <source>
        <dbReference type="EMBL" id="SFO04036.1"/>
    </source>
</evidence>
<protein>
    <recommendedName>
        <fullName evidence="2">histidine kinase</fullName>
        <ecNumber evidence="2">2.7.13.3</ecNumber>
    </recommendedName>
</protein>
<feature type="domain" description="Histidine kinase" evidence="5">
    <location>
        <begin position="2294"/>
        <end position="2536"/>
    </location>
</feature>
<dbReference type="SUPFAM" id="SSF54427">
    <property type="entry name" value="NTF2-like"/>
    <property type="match status" value="1"/>
</dbReference>
<dbReference type="InterPro" id="IPR003594">
    <property type="entry name" value="HATPase_dom"/>
</dbReference>
<dbReference type="Pfam" id="PF02518">
    <property type="entry name" value="HATPase_c"/>
    <property type="match status" value="1"/>
</dbReference>
<dbReference type="Gene3D" id="1.10.287.130">
    <property type="match status" value="1"/>
</dbReference>
<sequence>MIDIDASREASALKVYHKFWDSYIKGNIPIFSSTLDEDFEMIGTSETEVCHNKAEGIAFFKNQIEEIVGKAEMRNRNIITKAIGEMFLIIENCDIYVISEPEWAFYSKLRISTLLHETPLGWKVLHQHGSLPDMKVEDGETMALEKVSQENLELRQAVKRRTAELENKTKELEIEASLERVRAAAMSMKKPDDMLDVCQIIADQLNAFGVEQIRNVQTTIIDEEKGHYLCYQYFPAYKKTVVELTKYFKSPVEHEMVRRMLASKDGHFIGSIQGKELREFAAHRKEENHFSDPLLDQSQELSYCFLSIGKGGLGLSLYQALNQEVLHIFKRFHQVFTLAYRRFLDIQQAEEQAREAKIEAALERVRSKSLAMHQTSELQSVIHTVHEELLRLNLSIFGGSFIVINSELDTELKCWGAGGTAETSEEIHIPRYDKPFYTNLLERVKKGPSFFTEEFTFEEKVEFFTFLFNHQPWSKLSNKEKKQTLETKGGYTRSCVVSEHTSIFIINHEGVPFSESDNTILKRFGRVFEQSYTRFLDLQKAEAQAREAQIETALEKVRSRSMGMHKSGELHEVIKVVYEQFRALKIPIEHTGFIMDYKNREDMNIWLADENQVHAQITFPYFDSPHWNSFREAKSKSKDFFTNLLDFEAKNRFYRKLFDYIPDLPQETQEFYFSQPGLSISTVLMDNVGLYFENYTTTSFTEEENQILKRFGKVFQQTYTRFLDLQKAEAQAKEARIESALERVRSRSLAMHHSSELSSVVDTLLQEFTGLDFTLTFCIINLIDGDDLSNTVWAANPETGKDAESYYMKFEDYDFHRAMWDAWKAQDRRFVYVLEGEEKKIYDEYLYSETEFRRFPKHVQEANKSLERYVAGFTFFKYSGLQTVSVNPISEEELAILERFGKVFEQAYIRFLDLQKAEAQAREAQIETALEKVRSRSMGMQKSDELADLSLELVKQVQALGVETWFCAFNIYDENGEESIEWGSNGQSTFPRYKTPRENVFLDYYKAGQRGESLLINEISEEECPSHYEYLCSLPGVGDQLLKMKAAGISFPKYQIDHVAFFKYGYILFITYEPVPESHSVFKRFAQVFEQTYTRFLDLQRAEAQTRKSEIEVAVERVRAQSMAMHHPDDLDKVNKELLSQLQWLQIQGLSGVTFYLVEENGWVKAWDFSSPGNIGNQTSYTFQFDSNKHEMLGFPFKILENTDLDYFIADYPLEKLKRALPELEEIDPSIAEIFTKAIETGILSHQWSACARISSGMLGVDLTAPPSEDTKTIVLKMAGAFNQAYTRFLDLQKAEAQAREAQIESALERVRSRSMAMHNSNEIGDVAMVLFQQLKSLGGELWGTGFAFCEKNSELDEFWFANENGIMPHLKIPNNVDPAHKQMYEGWNNNLEFLSIENGGKELKNHYKYMLTVPDVQPIFQGILDQGIEFPTWQKWHAAYFKYGYMLVITTETYEDEKVFTRFARVFEQAFTRFLDLQKAEAQAREARIEAALERTRTQSMLMKHSDEIKSISTIFHQQLLELGIPSEFSYVWLPDEPNSEHQFWASWSEEENGKVIYLSKQVTYPLDKSEPYTKACIEAWAQPEVLLEEFISPPEVAGFFEVWQELLEGAEKLKAEYFPEGIFYSEAYMRFGCFGINIKRRLTPEEKSILKRFSIEFERAYTRFLDLKKAEEQAREAQIELAVERVRARALAMYQSGEILEVVHKLKEEIMSLNIPQVAAATIHLKEPYGRCRVWDLTSLELKEEDLHLPLDISFKLEDTHPDFFMRKIWAHTGDYFVVIQKKRDFQHTVQWLKDNGHPEQAEEARIFFNTTQLEQAYHPTVPLKNGRMSLDLLEPPQDEVASILKKMAAAFDLAYKRFEDLQKAESQSKEAKIELSLERIRSQVTSMQESNELFDVVVAMRKEFVSLGHRAHSFWHMKWSKESYDMSMTSEEGDRIGMIISVPKFVHDNIPSLASWEKSDSPVFVLDLDGSQAWDYIENMNKYGHYELADPKSPSEEDILAIGGLTFVIARTTHGEIGFSLPGKIPNPPEESLHTLIRFAKVFGIAYKRFEDLQYAESQAKEAQIELSLERIRSKVTSMQESTDLLDIMVSIRSEFVSLGHEAQYFWYMRWLPDKYEKAMTSGDGAQVGMVMTLPRHIHGDIPLVANWERGSEPTLIFPMDIDTAMDYVQKMVSLGDFEKVDPNAPTMDDIKHIGGLTFIMAKTSQGEIGYSLPGYVPNPPEEAVSTLARFAGVFDLAYKRFEDLKKAEKDLVAIKAAKSKAESALKELKAAQEQLIQQEKLASLGQLTAGIAHEIKNPLNFVNNFSELSKELIEEVFEELEKLDESDIKQEIMDILTDVKSNLTKVHEHGSRADGIVKSMLQHSRGSAGKTSAIRVNEFVKEFSNLAFHGMRAGKNPINVNLDFDLDENAGELTLVMEDFSRVILNIANNAFDAMRDKQNSSKNGEYLPSLKIKTKRLKNKVLISIQDNGPGIPDGIKDKILHPFFTTKKGTEGTGLGLSITHDIVKAHGGEIKIESEAGDGASFLISLPIS</sequence>
<dbReference type="CDD" id="cd00082">
    <property type="entry name" value="HisKA"/>
    <property type="match status" value="1"/>
</dbReference>
<evidence type="ECO:0000256" key="2">
    <source>
        <dbReference type="ARBA" id="ARBA00012438"/>
    </source>
</evidence>
<keyword evidence="7" id="KW-1185">Reference proteome</keyword>
<dbReference type="InterPro" id="IPR005467">
    <property type="entry name" value="His_kinase_dom"/>
</dbReference>
<comment type="catalytic activity">
    <reaction evidence="1">
        <text>ATP + protein L-histidine = ADP + protein N-phospho-L-histidine.</text>
        <dbReference type="EC" id="2.7.13.3"/>
    </reaction>
</comment>
<dbReference type="PANTHER" id="PTHR43065">
    <property type="entry name" value="SENSOR HISTIDINE KINASE"/>
    <property type="match status" value="1"/>
</dbReference>
<dbReference type="EC" id="2.7.13.3" evidence="2"/>
<dbReference type="Pfam" id="PF13474">
    <property type="entry name" value="SnoaL_3"/>
    <property type="match status" value="1"/>
</dbReference>
<dbReference type="InterPro" id="IPR036097">
    <property type="entry name" value="HisK_dim/P_sf"/>
</dbReference>
<evidence type="ECO:0000256" key="4">
    <source>
        <dbReference type="SAM" id="Coils"/>
    </source>
</evidence>
<dbReference type="PRINTS" id="PR00344">
    <property type="entry name" value="BCTRLSENSOR"/>
</dbReference>
<organism evidence="6 7">
    <name type="scientific">Algoriphagus ornithinivorans</name>
    <dbReference type="NCBI Taxonomy" id="226506"/>
    <lineage>
        <taxon>Bacteria</taxon>
        <taxon>Pseudomonadati</taxon>
        <taxon>Bacteroidota</taxon>
        <taxon>Cytophagia</taxon>
        <taxon>Cytophagales</taxon>
        <taxon>Cyclobacteriaceae</taxon>
        <taxon>Algoriphagus</taxon>
    </lineage>
</organism>
<dbReference type="Gene3D" id="3.30.565.10">
    <property type="entry name" value="Histidine kinase-like ATPase, C-terminal domain"/>
    <property type="match status" value="1"/>
</dbReference>
<dbReference type="SMART" id="SM00387">
    <property type="entry name" value="HATPase_c"/>
    <property type="match status" value="1"/>
</dbReference>
<evidence type="ECO:0000259" key="5">
    <source>
        <dbReference type="PROSITE" id="PS50109"/>
    </source>
</evidence>
<keyword evidence="4" id="KW-0175">Coiled coil</keyword>
<dbReference type="InterPro" id="IPR003661">
    <property type="entry name" value="HisK_dim/P_dom"/>
</dbReference>
<dbReference type="InterPro" id="IPR037401">
    <property type="entry name" value="SnoaL-like"/>
</dbReference>
<dbReference type="STRING" id="226506.SAMN04488519_103195"/>
<dbReference type="SUPFAM" id="SSF47384">
    <property type="entry name" value="Homodimeric domain of signal transducing histidine kinase"/>
    <property type="match status" value="1"/>
</dbReference>
<reference evidence="7" key="1">
    <citation type="submission" date="2016-10" db="EMBL/GenBank/DDBJ databases">
        <authorList>
            <person name="Varghese N."/>
            <person name="Submissions S."/>
        </authorList>
    </citation>
    <scope>NUCLEOTIDE SEQUENCE [LARGE SCALE GENOMIC DNA]</scope>
    <source>
        <strain evidence="7">DSM 15282</strain>
    </source>
</reference>
<name>A0A1I5DXW9_9BACT</name>
<dbReference type="PROSITE" id="PS50109">
    <property type="entry name" value="HIS_KIN"/>
    <property type="match status" value="1"/>
</dbReference>
<feature type="coiled-coil region" evidence="4">
    <location>
        <begin position="144"/>
        <end position="175"/>
    </location>
</feature>
<evidence type="ECO:0000313" key="7">
    <source>
        <dbReference type="Proteomes" id="UP000199564"/>
    </source>
</evidence>
<dbReference type="EMBL" id="FOVW01000003">
    <property type="protein sequence ID" value="SFO04036.1"/>
    <property type="molecule type" value="Genomic_DNA"/>
</dbReference>
<keyword evidence="6" id="KW-0808">Transferase</keyword>
<accession>A0A1I5DXW9</accession>
<dbReference type="SUPFAM" id="SSF55874">
    <property type="entry name" value="ATPase domain of HSP90 chaperone/DNA topoisomerase II/histidine kinase"/>
    <property type="match status" value="1"/>
</dbReference>
<dbReference type="RefSeq" id="WP_091651494.1">
    <property type="nucleotide sequence ID" value="NZ_FOVW01000003.1"/>
</dbReference>
<dbReference type="InterPro" id="IPR032710">
    <property type="entry name" value="NTF2-like_dom_sf"/>
</dbReference>
<gene>
    <name evidence="6" type="ORF">SAMN04488519_103195</name>
</gene>
<dbReference type="Proteomes" id="UP000199564">
    <property type="component" value="Unassembled WGS sequence"/>
</dbReference>
<dbReference type="InterPro" id="IPR036890">
    <property type="entry name" value="HATPase_C_sf"/>
</dbReference>
<feature type="coiled-coil region" evidence="4">
    <location>
        <begin position="2248"/>
        <end position="2285"/>
    </location>
</feature>
<evidence type="ECO:0000256" key="1">
    <source>
        <dbReference type="ARBA" id="ARBA00000085"/>
    </source>
</evidence>
<proteinExistence type="predicted"/>
<evidence type="ECO:0000256" key="3">
    <source>
        <dbReference type="ARBA" id="ARBA00022553"/>
    </source>
</evidence>
<dbReference type="InterPro" id="IPR004358">
    <property type="entry name" value="Sig_transdc_His_kin-like_C"/>
</dbReference>